<feature type="transmembrane region" description="Helical" evidence="4">
    <location>
        <begin position="69"/>
        <end position="85"/>
    </location>
</feature>
<comment type="similarity">
    <text evidence="2">Belongs to the NPY family.</text>
</comment>
<evidence type="ECO:0008006" key="7">
    <source>
        <dbReference type="Google" id="ProtNLM"/>
    </source>
</evidence>
<accession>A0ABQ7S9M9</accession>
<organism evidence="5 6">
    <name type="scientific">Fragariocoptes setiger</name>
    <dbReference type="NCBI Taxonomy" id="1670756"/>
    <lineage>
        <taxon>Eukaryota</taxon>
        <taxon>Metazoa</taxon>
        <taxon>Ecdysozoa</taxon>
        <taxon>Arthropoda</taxon>
        <taxon>Chelicerata</taxon>
        <taxon>Arachnida</taxon>
        <taxon>Acari</taxon>
        <taxon>Acariformes</taxon>
        <taxon>Trombidiformes</taxon>
        <taxon>Prostigmata</taxon>
        <taxon>Eupodina</taxon>
        <taxon>Eriophyoidea</taxon>
        <taxon>Phytoptidae</taxon>
        <taxon>Fragariocoptes</taxon>
    </lineage>
</organism>
<protein>
    <recommendedName>
        <fullName evidence="7">Neuropeptide F</fullName>
    </recommendedName>
</protein>
<evidence type="ECO:0000256" key="1">
    <source>
        <dbReference type="ARBA" id="ARBA00004613"/>
    </source>
</evidence>
<dbReference type="Proteomes" id="UP000825002">
    <property type="component" value="Unassembled WGS sequence"/>
</dbReference>
<keyword evidence="4" id="KW-1133">Transmembrane helix</keyword>
<evidence type="ECO:0000313" key="5">
    <source>
        <dbReference type="EMBL" id="KAG9510101.1"/>
    </source>
</evidence>
<dbReference type="PROSITE" id="PS00265">
    <property type="entry name" value="PANCREATIC_HORMONE_1"/>
    <property type="match status" value="1"/>
</dbReference>
<reference evidence="5 6" key="1">
    <citation type="submission" date="2020-10" db="EMBL/GenBank/DDBJ databases">
        <authorList>
            <person name="Klimov P.B."/>
            <person name="Dyachkov S.M."/>
            <person name="Chetverikov P.E."/>
        </authorList>
    </citation>
    <scope>NUCLEOTIDE SEQUENCE [LARGE SCALE GENOMIC DNA]</scope>
    <source>
        <strain evidence="5">BMOC 18-1129-001#AD2665</strain>
        <tissue evidence="5">Entire mites</tissue>
    </source>
</reference>
<keyword evidence="4" id="KW-0472">Membrane</keyword>
<gene>
    <name evidence="5" type="ORF">GZH46_01365</name>
</gene>
<name>A0ABQ7S9M9_9ACAR</name>
<dbReference type="EMBL" id="JAIFTH010000234">
    <property type="protein sequence ID" value="KAG9510101.1"/>
    <property type="molecule type" value="Genomic_DNA"/>
</dbReference>
<dbReference type="InterPro" id="IPR020392">
    <property type="entry name" value="Pancreatic_hormone-like_CS"/>
</dbReference>
<evidence type="ECO:0000256" key="3">
    <source>
        <dbReference type="ARBA" id="ARBA00022525"/>
    </source>
</evidence>
<comment type="subcellular location">
    <subcellularLocation>
        <location evidence="1">Secreted</location>
    </subcellularLocation>
</comment>
<evidence type="ECO:0000256" key="2">
    <source>
        <dbReference type="ARBA" id="ARBA00010022"/>
    </source>
</evidence>
<evidence type="ECO:0000256" key="4">
    <source>
        <dbReference type="SAM" id="Phobius"/>
    </source>
</evidence>
<proteinExistence type="inferred from homology"/>
<keyword evidence="3" id="KW-0964">Secreted</keyword>
<dbReference type="PROSITE" id="PS50276">
    <property type="entry name" value="PANCREATIC_HORMONE_2"/>
    <property type="match status" value="1"/>
</dbReference>
<keyword evidence="4" id="KW-0812">Transmembrane</keyword>
<sequence length="154" mass="16302">NTEVVVVVVAAKAEAAVAQCIAVVTVTVSVAIGSLAPVSAVCPAQANTYRSTPIYSVVCVNMTVMKLKSILLIVTALLALATILIECQEISVRGGAPDDINSMSEALDALKYLEQLDNYYSKVARPRFGRSIKAANDAHNRPLVRALKVPAVHI</sequence>
<keyword evidence="6" id="KW-1185">Reference proteome</keyword>
<comment type="caution">
    <text evidence="5">The sequence shown here is derived from an EMBL/GenBank/DDBJ whole genome shotgun (WGS) entry which is preliminary data.</text>
</comment>
<feature type="non-terminal residue" evidence="5">
    <location>
        <position position="1"/>
    </location>
</feature>
<evidence type="ECO:0000313" key="6">
    <source>
        <dbReference type="Proteomes" id="UP000825002"/>
    </source>
</evidence>